<proteinExistence type="predicted"/>
<organism evidence="2 3">
    <name type="scientific">Dimorphilus gyrociliatus</name>
    <dbReference type="NCBI Taxonomy" id="2664684"/>
    <lineage>
        <taxon>Eukaryota</taxon>
        <taxon>Metazoa</taxon>
        <taxon>Spiralia</taxon>
        <taxon>Lophotrochozoa</taxon>
        <taxon>Annelida</taxon>
        <taxon>Polychaeta</taxon>
        <taxon>Polychaeta incertae sedis</taxon>
        <taxon>Dinophilidae</taxon>
        <taxon>Dimorphilus</taxon>
    </lineage>
</organism>
<dbReference type="EMBL" id="CAJFCJ010000007">
    <property type="protein sequence ID" value="CAD5117079.1"/>
    <property type="molecule type" value="Genomic_DNA"/>
</dbReference>
<evidence type="ECO:0000313" key="3">
    <source>
        <dbReference type="Proteomes" id="UP000549394"/>
    </source>
</evidence>
<evidence type="ECO:0000256" key="1">
    <source>
        <dbReference type="SAM" id="Phobius"/>
    </source>
</evidence>
<name>A0A7I8VMY1_9ANNE</name>
<gene>
    <name evidence="2" type="ORF">DGYR_LOCUS5644</name>
</gene>
<feature type="transmembrane region" description="Helical" evidence="1">
    <location>
        <begin position="412"/>
        <end position="438"/>
    </location>
</feature>
<keyword evidence="1" id="KW-0472">Membrane</keyword>
<keyword evidence="1" id="KW-1133">Transmembrane helix</keyword>
<keyword evidence="1" id="KW-0812">Transmembrane</keyword>
<evidence type="ECO:0000313" key="2">
    <source>
        <dbReference type="EMBL" id="CAD5117079.1"/>
    </source>
</evidence>
<protein>
    <submittedName>
        <fullName evidence="2">DgyrCDS5896</fullName>
    </submittedName>
</protein>
<keyword evidence="3" id="KW-1185">Reference proteome</keyword>
<comment type="caution">
    <text evidence="2">The sequence shown here is derived from an EMBL/GenBank/DDBJ whole genome shotgun (WGS) entry which is preliminary data.</text>
</comment>
<dbReference type="Proteomes" id="UP000549394">
    <property type="component" value="Unassembled WGS sequence"/>
</dbReference>
<dbReference type="AlphaFoldDB" id="A0A7I8VMY1"/>
<sequence>MQHLQLIYRKIKLFFNTPIEKIVAEKDEFKPGPIDVMNEDYPLNDAQKDAFNKLKAIIMEGDDNAFKLALLNNDHVDYHVIVKCIHTCIRYEKDDTLKNLLTNYILDFYDITNPEGKKLLNALYDKTAICLIEMDKACLFKFILQKQIHYLHSNREIPIFDDLLFTILELGREECLEILLDSSVLRDHESAFAQVLNSKLKNKKTIFLRMLSRIVNDEYLNLAIIRNCLIQKVYLEDLKEVVTFMELSNEARNILCRYSLVSHNFSFLNYGLESGLFKLTKEHVQFSIEFSFLKEILNSHEEFFERHIWPFLLCHLKSDLLDCPSQLIAIFNHKKFKDCQYFRNTTFQLLFQNGRLPGFYRRERKQFWNWVSSFCVLIHYSENYGGLSQYAINDMFAFIFNYKPVGNSLVTFYASLVSCVLWYGYLFTDINVSVFFYCQVKSNNIYSRLISLLMEASGQRHFNRFTRKRDGVNSIMPLTNMAKWSIRHNLKRPFHSNLKQLLKGLPQIMENIISLKTSIENLDIPWMSFAIVDDCVTINKEGMKCSQIFCI</sequence>
<reference evidence="2 3" key="1">
    <citation type="submission" date="2020-08" db="EMBL/GenBank/DDBJ databases">
        <authorList>
            <person name="Hejnol A."/>
        </authorList>
    </citation>
    <scope>NUCLEOTIDE SEQUENCE [LARGE SCALE GENOMIC DNA]</scope>
</reference>
<accession>A0A7I8VMY1</accession>